<evidence type="ECO:0000256" key="13">
    <source>
        <dbReference type="ARBA" id="ARBA00047899"/>
    </source>
</evidence>
<dbReference type="EMBL" id="KI517537">
    <property type="protein sequence ID" value="ESQ38128.1"/>
    <property type="molecule type" value="Genomic_DNA"/>
</dbReference>
<evidence type="ECO:0000256" key="3">
    <source>
        <dbReference type="ARBA" id="ARBA00012513"/>
    </source>
</evidence>
<dbReference type="CDD" id="cd00051">
    <property type="entry name" value="EFh"/>
    <property type="match status" value="1"/>
</dbReference>
<feature type="domain" description="EF-hand" evidence="17">
    <location>
        <begin position="442"/>
        <end position="476"/>
    </location>
</feature>
<proteinExistence type="inferred from homology"/>
<keyword evidence="7" id="KW-0479">Metal-binding</keyword>
<keyword evidence="10" id="KW-0418">Kinase</keyword>
<dbReference type="eggNOG" id="KOG0032">
    <property type="taxonomic scope" value="Eukaryota"/>
</dbReference>
<evidence type="ECO:0000256" key="11">
    <source>
        <dbReference type="ARBA" id="ARBA00022837"/>
    </source>
</evidence>
<comment type="similarity">
    <text evidence="2">Belongs to the protein kinase superfamily. CAMK Ser/Thr protein kinase family. SNF1 subfamily.</text>
</comment>
<dbReference type="GO" id="GO:0005524">
    <property type="term" value="F:ATP binding"/>
    <property type="evidence" value="ECO:0007669"/>
    <property type="project" value="UniProtKB-KW"/>
</dbReference>
<gene>
    <name evidence="18" type="ORF">EUTSA_v10028618mg</name>
</gene>
<comment type="catalytic activity">
    <reaction evidence="13">
        <text>L-threonyl-[protein] + ATP = O-phospho-L-threonyl-[protein] + ADP + H(+)</text>
        <dbReference type="Rhea" id="RHEA:46608"/>
        <dbReference type="Rhea" id="RHEA-COMP:11060"/>
        <dbReference type="Rhea" id="RHEA-COMP:11605"/>
        <dbReference type="ChEBI" id="CHEBI:15378"/>
        <dbReference type="ChEBI" id="CHEBI:30013"/>
        <dbReference type="ChEBI" id="CHEBI:30616"/>
        <dbReference type="ChEBI" id="CHEBI:61977"/>
        <dbReference type="ChEBI" id="CHEBI:456216"/>
        <dbReference type="EC" id="2.7.11.1"/>
    </reaction>
</comment>
<dbReference type="PROSITE" id="PS50222">
    <property type="entry name" value="EF_HAND_2"/>
    <property type="match status" value="4"/>
</dbReference>
<evidence type="ECO:0000256" key="12">
    <source>
        <dbReference type="ARBA" id="ARBA00022840"/>
    </source>
</evidence>
<evidence type="ECO:0000256" key="7">
    <source>
        <dbReference type="ARBA" id="ARBA00022723"/>
    </source>
</evidence>
<protein>
    <recommendedName>
        <fullName evidence="3">non-specific serine/threonine protein kinase</fullName>
        <ecNumber evidence="3">2.7.11.1</ecNumber>
    </recommendedName>
</protein>
<dbReference type="PROSITE" id="PS50011">
    <property type="entry name" value="PROTEIN_KINASE_DOM"/>
    <property type="match status" value="1"/>
</dbReference>
<organism evidence="18 19">
    <name type="scientific">Eutrema salsugineum</name>
    <name type="common">Saltwater cress</name>
    <name type="synonym">Sisymbrium salsugineum</name>
    <dbReference type="NCBI Taxonomy" id="72664"/>
    <lineage>
        <taxon>Eukaryota</taxon>
        <taxon>Viridiplantae</taxon>
        <taxon>Streptophyta</taxon>
        <taxon>Embryophyta</taxon>
        <taxon>Tracheophyta</taxon>
        <taxon>Spermatophyta</taxon>
        <taxon>Magnoliopsida</taxon>
        <taxon>eudicotyledons</taxon>
        <taxon>Gunneridae</taxon>
        <taxon>Pentapetalae</taxon>
        <taxon>rosids</taxon>
        <taxon>malvids</taxon>
        <taxon>Brassicales</taxon>
        <taxon>Brassicaceae</taxon>
        <taxon>Eutremeae</taxon>
        <taxon>Eutrema</taxon>
    </lineage>
</organism>
<dbReference type="InterPro" id="IPR018247">
    <property type="entry name" value="EF_Hand_1_Ca_BS"/>
</dbReference>
<dbReference type="InterPro" id="IPR050205">
    <property type="entry name" value="CDPK_Ser/Thr_kinases"/>
</dbReference>
<dbReference type="CDD" id="cd05117">
    <property type="entry name" value="STKc_CAMK"/>
    <property type="match status" value="1"/>
</dbReference>
<reference evidence="18 19" key="1">
    <citation type="journal article" date="2013" name="Front. Plant Sci.">
        <title>The Reference Genome of the Halophytic Plant Eutrema salsugineum.</title>
        <authorList>
            <person name="Yang R."/>
            <person name="Jarvis D.E."/>
            <person name="Chen H."/>
            <person name="Beilstein M.A."/>
            <person name="Grimwood J."/>
            <person name="Jenkins J."/>
            <person name="Shu S."/>
            <person name="Prochnik S."/>
            <person name="Xin M."/>
            <person name="Ma C."/>
            <person name="Schmutz J."/>
            <person name="Wing R.A."/>
            <person name="Mitchell-Olds T."/>
            <person name="Schumaker K.S."/>
            <person name="Wang X."/>
        </authorList>
    </citation>
    <scope>NUCLEOTIDE SEQUENCE [LARGE SCALE GENOMIC DNA]</scope>
</reference>
<evidence type="ECO:0000256" key="4">
    <source>
        <dbReference type="ARBA" id="ARBA00022527"/>
    </source>
</evidence>
<dbReference type="FunFam" id="1.10.510.10:FF:000571">
    <property type="entry name" value="Maternal embryonic leucine zipper kinase"/>
    <property type="match status" value="1"/>
</dbReference>
<dbReference type="PROSITE" id="PS00018">
    <property type="entry name" value="EF_HAND_1"/>
    <property type="match status" value="4"/>
</dbReference>
<comment type="catalytic activity">
    <reaction evidence="14">
        <text>L-seryl-[protein] + ATP = O-phospho-L-seryl-[protein] + ADP + H(+)</text>
        <dbReference type="Rhea" id="RHEA:17989"/>
        <dbReference type="Rhea" id="RHEA-COMP:9863"/>
        <dbReference type="Rhea" id="RHEA-COMP:11604"/>
        <dbReference type="ChEBI" id="CHEBI:15378"/>
        <dbReference type="ChEBI" id="CHEBI:29999"/>
        <dbReference type="ChEBI" id="CHEBI:30616"/>
        <dbReference type="ChEBI" id="CHEBI:83421"/>
        <dbReference type="ChEBI" id="CHEBI:456216"/>
        <dbReference type="EC" id="2.7.11.1"/>
    </reaction>
</comment>
<feature type="domain" description="Protein kinase" evidence="16">
    <location>
        <begin position="31"/>
        <end position="292"/>
    </location>
</feature>
<evidence type="ECO:0000259" key="16">
    <source>
        <dbReference type="PROSITE" id="PS50011"/>
    </source>
</evidence>
<dbReference type="InterPro" id="IPR000719">
    <property type="entry name" value="Prot_kinase_dom"/>
</dbReference>
<dbReference type="Proteomes" id="UP000030689">
    <property type="component" value="Unassembled WGS sequence"/>
</dbReference>
<feature type="domain" description="EF-hand" evidence="17">
    <location>
        <begin position="334"/>
        <end position="369"/>
    </location>
</feature>
<evidence type="ECO:0000313" key="19">
    <source>
        <dbReference type="Proteomes" id="UP000030689"/>
    </source>
</evidence>
<evidence type="ECO:0000256" key="9">
    <source>
        <dbReference type="ARBA" id="ARBA00022741"/>
    </source>
</evidence>
<dbReference type="SUPFAM" id="SSF47473">
    <property type="entry name" value="EF-hand"/>
    <property type="match status" value="1"/>
</dbReference>
<evidence type="ECO:0000256" key="1">
    <source>
        <dbReference type="ARBA" id="ARBA00005354"/>
    </source>
</evidence>
<dbReference type="SMART" id="SM00054">
    <property type="entry name" value="EFh"/>
    <property type="match status" value="4"/>
</dbReference>
<evidence type="ECO:0000256" key="6">
    <source>
        <dbReference type="ARBA" id="ARBA00022679"/>
    </source>
</evidence>
<feature type="domain" description="EF-hand" evidence="17">
    <location>
        <begin position="370"/>
        <end position="405"/>
    </location>
</feature>
<dbReference type="Pfam" id="PF00069">
    <property type="entry name" value="Pkinase"/>
    <property type="match status" value="1"/>
</dbReference>
<dbReference type="Gene3D" id="1.10.510.10">
    <property type="entry name" value="Transferase(Phosphotransferase) domain 1"/>
    <property type="match status" value="1"/>
</dbReference>
<comment type="similarity">
    <text evidence="1">Belongs to the protein kinase superfamily. CAMK Ser/Thr protein kinase family. CaMK subfamily.</text>
</comment>
<name>V4LEE1_EUTSA</name>
<keyword evidence="6" id="KW-0808">Transferase</keyword>
<dbReference type="Gene3D" id="3.30.200.20">
    <property type="entry name" value="Phosphorylase Kinase, domain 1"/>
    <property type="match status" value="1"/>
</dbReference>
<sequence>MGSSSSKNLKPSKKMNILEDQSEDFKKLYTIEEKEKLGVGGEAKFSITRKCVEKSTGKIYACKSILKAKLKSEEDENSVKRQIRIMESLSGQPNIVEFKNAYEDDEAVHLVMEFCGGELFDKIKALVETRKFYSEKDAVGIIKPIVNAVQICHSKGVMHRNLKPENFLLSSNDTLKAIDFGSAVFIKEGDVCLERVGSGCYVAPEVLQGNYGKEADVWSVGIILYILLCGKPPFETKTEEQMVNEIQNKEIDFESEPWPSISLRARDLVKKMLNRNPKMRISAEQVLENAWIKDGEASDNPIDGVVLTRLKQFGAINKIKKVALKVMAKNLSEEEINSLKTMFTDMDTDESGTISHEELKTGLQRLGSKLSETEVNQLMEAADVDGNGTIDIDEFISAMMHRPKLDQEEHVKEAFQYIDTDKNGHITREELEIAMKEHGVGDEDSINQILSEVDTDNDGMINYEEFRTMMNSGRIKPLEEILPVN</sequence>
<dbReference type="GO" id="GO:0004674">
    <property type="term" value="F:protein serine/threonine kinase activity"/>
    <property type="evidence" value="ECO:0007669"/>
    <property type="project" value="UniProtKB-KW"/>
</dbReference>
<comment type="function">
    <text evidence="15">CIPK serine-threonine protein kinases interact with CBL proteins. Binding of a CBL protein to the regulatory NAF domain of CIPK protein lead to the activation of the kinase in a calcium-dependent manner.</text>
</comment>
<keyword evidence="11" id="KW-0106">Calcium</keyword>
<dbReference type="Pfam" id="PF13499">
    <property type="entry name" value="EF-hand_7"/>
    <property type="match status" value="2"/>
</dbReference>
<evidence type="ECO:0000256" key="5">
    <source>
        <dbReference type="ARBA" id="ARBA00022553"/>
    </source>
</evidence>
<dbReference type="InterPro" id="IPR011009">
    <property type="entry name" value="Kinase-like_dom_sf"/>
</dbReference>
<dbReference type="Gramene" id="ESQ38128">
    <property type="protein sequence ID" value="ESQ38128"/>
    <property type="gene ID" value="EUTSA_v10028618mg"/>
</dbReference>
<dbReference type="InterPro" id="IPR011992">
    <property type="entry name" value="EF-hand-dom_pair"/>
</dbReference>
<accession>V4LEE1</accession>
<dbReference type="OrthoDB" id="40902at2759"/>
<dbReference type="EC" id="2.7.11.1" evidence="3"/>
<dbReference type="PANTHER" id="PTHR24349">
    <property type="entry name" value="SERINE/THREONINE-PROTEIN KINASE"/>
    <property type="match status" value="1"/>
</dbReference>
<dbReference type="KEGG" id="eus:EUTSA_v10028618mg"/>
<keyword evidence="19" id="KW-1185">Reference proteome</keyword>
<keyword evidence="4" id="KW-0723">Serine/threonine-protein kinase</keyword>
<dbReference type="FunFam" id="1.10.238.10:FF:000015">
    <property type="entry name" value="Calcium-dependent protein kinase 1"/>
    <property type="match status" value="1"/>
</dbReference>
<evidence type="ECO:0000256" key="15">
    <source>
        <dbReference type="ARBA" id="ARBA00058225"/>
    </source>
</evidence>
<dbReference type="AlphaFoldDB" id="V4LEE1"/>
<dbReference type="SUPFAM" id="SSF56112">
    <property type="entry name" value="Protein kinase-like (PK-like)"/>
    <property type="match status" value="1"/>
</dbReference>
<keyword evidence="9" id="KW-0547">Nucleotide-binding</keyword>
<evidence type="ECO:0000256" key="10">
    <source>
        <dbReference type="ARBA" id="ARBA00022777"/>
    </source>
</evidence>
<evidence type="ECO:0000256" key="2">
    <source>
        <dbReference type="ARBA" id="ARBA00006234"/>
    </source>
</evidence>
<dbReference type="GO" id="GO:0005509">
    <property type="term" value="F:calcium ion binding"/>
    <property type="evidence" value="ECO:0007669"/>
    <property type="project" value="InterPro"/>
</dbReference>
<dbReference type="InterPro" id="IPR002048">
    <property type="entry name" value="EF_hand_dom"/>
</dbReference>
<evidence type="ECO:0000256" key="14">
    <source>
        <dbReference type="ARBA" id="ARBA00048679"/>
    </source>
</evidence>
<evidence type="ECO:0000313" key="18">
    <source>
        <dbReference type="EMBL" id="ESQ38128.1"/>
    </source>
</evidence>
<dbReference type="Gene3D" id="1.10.238.10">
    <property type="entry name" value="EF-hand"/>
    <property type="match status" value="1"/>
</dbReference>
<dbReference type="STRING" id="72664.V4LEE1"/>
<feature type="domain" description="EF-hand" evidence="17">
    <location>
        <begin position="406"/>
        <end position="441"/>
    </location>
</feature>
<evidence type="ECO:0000259" key="17">
    <source>
        <dbReference type="PROSITE" id="PS50222"/>
    </source>
</evidence>
<keyword evidence="5" id="KW-0597">Phosphoprotein</keyword>
<dbReference type="OMA" id="EIRIMKH"/>
<keyword evidence="12" id="KW-0067">ATP-binding</keyword>
<keyword evidence="8" id="KW-0677">Repeat</keyword>
<evidence type="ECO:0000256" key="8">
    <source>
        <dbReference type="ARBA" id="ARBA00022737"/>
    </source>
</evidence>